<evidence type="ECO:0000313" key="1">
    <source>
        <dbReference type="EMBL" id="AHH94229.1"/>
    </source>
</evidence>
<dbReference type="OrthoDB" id="3672045at2"/>
<reference evidence="1 2" key="1">
    <citation type="journal article" date="2014" name="BMC Genomics">
        <title>Complete genome sequence of producer of the glycopeptide antibiotic Aculeximycin Kutzneria albida DSM 43870T, a representative of minor genus of Pseudonocardiaceae.</title>
        <authorList>
            <person name="Rebets Y."/>
            <person name="Tokovenko B."/>
            <person name="Lushchyk I."/>
            <person name="Ruckert C."/>
            <person name="Zaburannyi N."/>
            <person name="Bechthold A."/>
            <person name="Kalinowski J."/>
            <person name="Luzhetskyy A."/>
        </authorList>
    </citation>
    <scope>NUCLEOTIDE SEQUENCE [LARGE SCALE GENOMIC DNA]</scope>
    <source>
        <strain evidence="1">DSM 43870</strain>
    </source>
</reference>
<dbReference type="Proteomes" id="UP000019225">
    <property type="component" value="Chromosome"/>
</dbReference>
<organism evidence="1 2">
    <name type="scientific">Kutzneria albida DSM 43870</name>
    <dbReference type="NCBI Taxonomy" id="1449976"/>
    <lineage>
        <taxon>Bacteria</taxon>
        <taxon>Bacillati</taxon>
        <taxon>Actinomycetota</taxon>
        <taxon>Actinomycetes</taxon>
        <taxon>Pseudonocardiales</taxon>
        <taxon>Pseudonocardiaceae</taxon>
        <taxon>Kutzneria</taxon>
    </lineage>
</organism>
<name>W5W7N8_9PSEU</name>
<proteinExistence type="predicted"/>
<gene>
    <name evidence="1" type="ORF">KALB_855</name>
</gene>
<keyword evidence="2" id="KW-1185">Reference proteome</keyword>
<dbReference type="STRING" id="1449976.KALB_855"/>
<evidence type="ECO:0000313" key="2">
    <source>
        <dbReference type="Proteomes" id="UP000019225"/>
    </source>
</evidence>
<accession>W5W7N8</accession>
<dbReference type="KEGG" id="kal:KALB_855"/>
<dbReference type="RefSeq" id="WP_025354487.1">
    <property type="nucleotide sequence ID" value="NZ_CP007155.1"/>
</dbReference>
<dbReference type="HOGENOM" id="CLU_1738151_0_0_11"/>
<protein>
    <submittedName>
        <fullName evidence="1">Uncharacterized protein</fullName>
    </submittedName>
</protein>
<dbReference type="AlphaFoldDB" id="W5W7N8"/>
<dbReference type="EMBL" id="CP007155">
    <property type="protein sequence ID" value="AHH94229.1"/>
    <property type="molecule type" value="Genomic_DNA"/>
</dbReference>
<sequence length="150" mass="15844">MGLTNLPSNLLDQITQLRAELAELRKRPAAVPPPVRFSPVRAQDLPVVTAAEFETVWAARLTVLCPLLTLDTLDGCEAGTSGEGQILITDESTGQGAVVASWTCAPGLVRTSRGPYALTGTRLVVAVRYRRTSGTGSVRAAVTDSAQQRG</sequence>